<dbReference type="PROSITE" id="PS51133">
    <property type="entry name" value="ZF_TFIIS_2"/>
    <property type="match status" value="1"/>
</dbReference>
<feature type="compositionally biased region" description="Basic and acidic residues" evidence="6">
    <location>
        <begin position="592"/>
        <end position="602"/>
    </location>
</feature>
<keyword evidence="4" id="KW-0539">Nucleus</keyword>
<evidence type="ECO:0000313" key="9">
    <source>
        <dbReference type="EMBL" id="KAG5552802.1"/>
    </source>
</evidence>
<dbReference type="AlphaFoldDB" id="A0AAV6KJR3"/>
<evidence type="ECO:0000259" key="7">
    <source>
        <dbReference type="PROSITE" id="PS51133"/>
    </source>
</evidence>
<dbReference type="SMART" id="SM00510">
    <property type="entry name" value="TFS2M"/>
    <property type="match status" value="1"/>
</dbReference>
<dbReference type="PANTHER" id="PTHR11477:SF0">
    <property type="entry name" value="IP08861P-RELATED"/>
    <property type="match status" value="1"/>
</dbReference>
<evidence type="ECO:0000256" key="5">
    <source>
        <dbReference type="PROSITE-ProRule" id="PRU00472"/>
    </source>
</evidence>
<dbReference type="Gene3D" id="1.10.472.30">
    <property type="entry name" value="Transcription elongation factor S-II, central domain"/>
    <property type="match status" value="1"/>
</dbReference>
<dbReference type="SUPFAM" id="SSF57783">
    <property type="entry name" value="Zinc beta-ribbon"/>
    <property type="match status" value="1"/>
</dbReference>
<accession>A0AAV6KJR3</accession>
<evidence type="ECO:0000256" key="6">
    <source>
        <dbReference type="SAM" id="MobiDB-lite"/>
    </source>
</evidence>
<dbReference type="PROSITE" id="PS51321">
    <property type="entry name" value="TFIIS_CENTRAL"/>
    <property type="match status" value="1"/>
</dbReference>
<dbReference type="Gene3D" id="2.20.25.10">
    <property type="match status" value="1"/>
</dbReference>
<dbReference type="Pfam" id="PF01096">
    <property type="entry name" value="Zn_ribbon_TFIIS"/>
    <property type="match status" value="1"/>
</dbReference>
<organism evidence="9 10">
    <name type="scientific">Rhododendron griersonianum</name>
    <dbReference type="NCBI Taxonomy" id="479676"/>
    <lineage>
        <taxon>Eukaryota</taxon>
        <taxon>Viridiplantae</taxon>
        <taxon>Streptophyta</taxon>
        <taxon>Embryophyta</taxon>
        <taxon>Tracheophyta</taxon>
        <taxon>Spermatophyta</taxon>
        <taxon>Magnoliopsida</taxon>
        <taxon>eudicotyledons</taxon>
        <taxon>Gunneridae</taxon>
        <taxon>Pentapetalae</taxon>
        <taxon>asterids</taxon>
        <taxon>Ericales</taxon>
        <taxon>Ericaceae</taxon>
        <taxon>Ericoideae</taxon>
        <taxon>Rhodoreae</taxon>
        <taxon>Rhododendron</taxon>
    </lineage>
</organism>
<gene>
    <name evidence="9" type="ORF">RHGRI_010790</name>
</gene>
<dbReference type="GO" id="GO:0008270">
    <property type="term" value="F:zinc ion binding"/>
    <property type="evidence" value="ECO:0007669"/>
    <property type="project" value="UniProtKB-KW"/>
</dbReference>
<proteinExistence type="predicted"/>
<evidence type="ECO:0000259" key="8">
    <source>
        <dbReference type="PROSITE" id="PS51321"/>
    </source>
</evidence>
<keyword evidence="3" id="KW-0862">Zinc</keyword>
<feature type="compositionally biased region" description="Basic and acidic residues" evidence="6">
    <location>
        <begin position="112"/>
        <end position="135"/>
    </location>
</feature>
<dbReference type="SUPFAM" id="SSF46942">
    <property type="entry name" value="Elongation factor TFIIS domain 2"/>
    <property type="match status" value="1"/>
</dbReference>
<dbReference type="PANTHER" id="PTHR11477">
    <property type="entry name" value="TRANSCRIPTION FACTOR S-II ZINC FINGER DOMAIN-CONTAINING PROTEIN"/>
    <property type="match status" value="1"/>
</dbReference>
<evidence type="ECO:0000256" key="4">
    <source>
        <dbReference type="ARBA" id="ARBA00023242"/>
    </source>
</evidence>
<dbReference type="GO" id="GO:0006351">
    <property type="term" value="P:DNA-templated transcription"/>
    <property type="evidence" value="ECO:0007669"/>
    <property type="project" value="InterPro"/>
</dbReference>
<dbReference type="InterPro" id="IPR003618">
    <property type="entry name" value="TFIIS_cen_dom"/>
</dbReference>
<comment type="caution">
    <text evidence="9">The sequence shown here is derived from an EMBL/GenBank/DDBJ whole genome shotgun (WGS) entry which is preliminary data.</text>
</comment>
<keyword evidence="1" id="KW-0479">Metal-binding</keyword>
<feature type="domain" description="TFIIS central" evidence="8">
    <location>
        <begin position="161"/>
        <end position="284"/>
    </location>
</feature>
<protein>
    <submittedName>
        <fullName evidence="9">Uncharacterized protein</fullName>
    </submittedName>
</protein>
<dbReference type="CDD" id="cd13749">
    <property type="entry name" value="Zn-ribbon_TFIIS"/>
    <property type="match status" value="1"/>
</dbReference>
<dbReference type="InterPro" id="IPR001222">
    <property type="entry name" value="Znf_TFIIS"/>
</dbReference>
<evidence type="ECO:0000256" key="2">
    <source>
        <dbReference type="ARBA" id="ARBA00022771"/>
    </source>
</evidence>
<dbReference type="Pfam" id="PF07500">
    <property type="entry name" value="TFIIS_M"/>
    <property type="match status" value="1"/>
</dbReference>
<keyword evidence="2 5" id="KW-0863">Zinc-finger</keyword>
<dbReference type="GO" id="GO:0005634">
    <property type="term" value="C:nucleus"/>
    <property type="evidence" value="ECO:0007669"/>
    <property type="project" value="TreeGrafter"/>
</dbReference>
<feature type="domain" description="TFIIS-type" evidence="7">
    <location>
        <begin position="287"/>
        <end position="348"/>
    </location>
</feature>
<dbReference type="SMART" id="SM00440">
    <property type="entry name" value="ZnF_C2C2"/>
    <property type="match status" value="1"/>
</dbReference>
<reference evidence="9" key="1">
    <citation type="submission" date="2020-08" db="EMBL/GenBank/DDBJ databases">
        <title>Plant Genome Project.</title>
        <authorList>
            <person name="Zhang R.-G."/>
        </authorList>
    </citation>
    <scope>NUCLEOTIDE SEQUENCE</scope>
    <source>
        <strain evidence="9">WSP0</strain>
        <tissue evidence="9">Leaf</tissue>
    </source>
</reference>
<feature type="region of interest" description="Disordered" evidence="6">
    <location>
        <begin position="590"/>
        <end position="642"/>
    </location>
</feature>
<evidence type="ECO:0000313" key="10">
    <source>
        <dbReference type="Proteomes" id="UP000823749"/>
    </source>
</evidence>
<evidence type="ECO:0000256" key="3">
    <source>
        <dbReference type="ARBA" id="ARBA00022833"/>
    </source>
</evidence>
<evidence type="ECO:0000256" key="1">
    <source>
        <dbReference type="ARBA" id="ARBA00022723"/>
    </source>
</evidence>
<keyword evidence="10" id="KW-1185">Reference proteome</keyword>
<dbReference type="EMBL" id="JACTNZ010000004">
    <property type="protein sequence ID" value="KAG5552802.1"/>
    <property type="molecule type" value="Genomic_DNA"/>
</dbReference>
<dbReference type="InterPro" id="IPR036575">
    <property type="entry name" value="TFIIS_cen_dom_sf"/>
</dbReference>
<dbReference type="Proteomes" id="UP000823749">
    <property type="component" value="Chromosome 4"/>
</dbReference>
<feature type="region of interest" description="Disordered" evidence="6">
    <location>
        <begin position="112"/>
        <end position="143"/>
    </location>
</feature>
<feature type="compositionally biased region" description="Low complexity" evidence="6">
    <location>
        <begin position="623"/>
        <end position="642"/>
    </location>
</feature>
<name>A0AAV6KJR3_9ERIC</name>
<dbReference type="GO" id="GO:0003676">
    <property type="term" value="F:nucleic acid binding"/>
    <property type="evidence" value="ECO:0007669"/>
    <property type="project" value="InterPro"/>
</dbReference>
<sequence length="642" mass="72002">MWKKIIIVEATKKKNEGHDISCSKKTEVMETTVKVEKLHKTVSFKVEKATKNGVVKTEKMEDGGSVKPGNVPRSEMIQVENKVGILDTVKTENMDWSDTIRAEKIVKEEKHTVKAEKVGSKSVKDENIPKEEKPSSCKMNPLQAYNSTPRLTKLLKCNDAMRDKIRELLVEVLSNVSDEVDDDTKDEVDACDPIRVAVAVESAMFDKIGRSNGAQKVKYRSIMFNLKDKNNPDFRRKVLLGHVEPERLTNLTPEEMASDERQGENRQIKAKALFECERGGPPKATTDQFKCGRCGKRKCIYSQMQTRSADEPMTTFIFYFPSMAVDRSSNLRYATSCPNCVVIIHMYLSSSCCPPKRTDVGGKLLYRTACYYIQAEVGKRDNGYCNNIGDIKELEEELGEIFLSTDTCFLESQYDCDLPPKYDEYPDDEYQICELNTVEGVHVVIEETRTTTLPKENASEGSPLPINVVNVMDIPATSGIKFSQEKVEEEYANYCTLVKEPNIQQGPSFAFANGSCVFPDSNIPPIIRCDKPNVIKGFSFQDGKVTEVTEDGNWVFCGGAWDDSSLVVAFYRNADKGRSQIKFNVHSMSAEDLPKPTNRSEELLALPPNTPNKKSKRGEHESSSSTSAPTTEETSNSPNKNK</sequence>